<accession>A0A1B7JMJ4</accession>
<proteinExistence type="predicted"/>
<feature type="transmembrane region" description="Helical" evidence="1">
    <location>
        <begin position="69"/>
        <end position="86"/>
    </location>
</feature>
<evidence type="ECO:0000313" key="3">
    <source>
        <dbReference type="Proteomes" id="UP000078224"/>
    </source>
</evidence>
<dbReference type="OrthoDB" id="6466001at2"/>
<name>A0A1B7JMJ4_9GAMM</name>
<reference evidence="2 3" key="1">
    <citation type="submission" date="2016-04" db="EMBL/GenBank/DDBJ databases">
        <title>ATOL: Assembling a taxonomically balanced genome-scale reconstruction of the evolutionary history of the Enterobacteriaceae.</title>
        <authorList>
            <person name="Plunkett G.III."/>
            <person name="Neeno-Eckwall E.C."/>
            <person name="Glasner J.D."/>
            <person name="Perna N.T."/>
        </authorList>
    </citation>
    <scope>NUCLEOTIDE SEQUENCE [LARGE SCALE GENOMIC DNA]</scope>
    <source>
        <strain evidence="2 3">ATCC 35613</strain>
    </source>
</reference>
<dbReference type="RefSeq" id="WP_068446260.1">
    <property type="nucleotide sequence ID" value="NZ_LXEW01000042.1"/>
</dbReference>
<evidence type="ECO:0000313" key="2">
    <source>
        <dbReference type="EMBL" id="OAT49127.1"/>
    </source>
</evidence>
<comment type="caution">
    <text evidence="2">The sequence shown here is derived from an EMBL/GenBank/DDBJ whole genome shotgun (WGS) entry which is preliminary data.</text>
</comment>
<dbReference type="EMBL" id="LXEW01000042">
    <property type="protein sequence ID" value="OAT49127.1"/>
    <property type="molecule type" value="Genomic_DNA"/>
</dbReference>
<feature type="transmembrane region" description="Helical" evidence="1">
    <location>
        <begin position="98"/>
        <end position="116"/>
    </location>
</feature>
<feature type="transmembrane region" description="Helical" evidence="1">
    <location>
        <begin position="204"/>
        <end position="225"/>
    </location>
</feature>
<dbReference type="AlphaFoldDB" id="A0A1B7JMJ4"/>
<keyword evidence="3" id="KW-1185">Reference proteome</keyword>
<gene>
    <name evidence="2" type="ORF">M998_3103</name>
</gene>
<protein>
    <submittedName>
        <fullName evidence="2">Uncharacterized protein</fullName>
    </submittedName>
</protein>
<dbReference type="PATRIC" id="fig|1354272.4.peg.3165"/>
<feature type="transmembrane region" description="Helical" evidence="1">
    <location>
        <begin position="43"/>
        <end position="63"/>
    </location>
</feature>
<feature type="transmembrane region" description="Helical" evidence="1">
    <location>
        <begin position="122"/>
        <end position="139"/>
    </location>
</feature>
<organism evidence="2 3">
    <name type="scientific">Providencia heimbachae ATCC 35613</name>
    <dbReference type="NCBI Taxonomy" id="1354272"/>
    <lineage>
        <taxon>Bacteria</taxon>
        <taxon>Pseudomonadati</taxon>
        <taxon>Pseudomonadota</taxon>
        <taxon>Gammaproteobacteria</taxon>
        <taxon>Enterobacterales</taxon>
        <taxon>Morganellaceae</taxon>
        <taxon>Providencia</taxon>
    </lineage>
</organism>
<keyword evidence="1" id="KW-0812">Transmembrane</keyword>
<dbReference type="Proteomes" id="UP000078224">
    <property type="component" value="Unassembled WGS sequence"/>
</dbReference>
<keyword evidence="1" id="KW-1133">Transmembrane helix</keyword>
<sequence length="228" mass="26395">MARKPKKNNRRNLVKAANPNYRDKKRVVATQYEQQGLLSKLPVIVDHGLSVFYILYLVSLWFYPQWSGADVVYNMVLILLFEFILVHMSTMMGVVHRGFFFVFIAIILGVVAIIFHTTQINSSAILYLYAVTLINRIIVGRTQPYNFNAFDEGIAKLRHYVACFIIAVFLTRFLPVGGLTESFLVSNGYYDALKMTGMTEQPLMIIQFGIIYYSTSLLWTFWQYLKRK</sequence>
<keyword evidence="1" id="KW-0472">Membrane</keyword>
<evidence type="ECO:0000256" key="1">
    <source>
        <dbReference type="SAM" id="Phobius"/>
    </source>
</evidence>
<feature type="transmembrane region" description="Helical" evidence="1">
    <location>
        <begin position="160"/>
        <end position="184"/>
    </location>
</feature>